<protein>
    <submittedName>
        <fullName evidence="2">Uncharacterized protein</fullName>
    </submittedName>
</protein>
<organism evidence="2 3">
    <name type="scientific">Synchytrium endobioticum</name>
    <dbReference type="NCBI Taxonomy" id="286115"/>
    <lineage>
        <taxon>Eukaryota</taxon>
        <taxon>Fungi</taxon>
        <taxon>Fungi incertae sedis</taxon>
        <taxon>Chytridiomycota</taxon>
        <taxon>Chytridiomycota incertae sedis</taxon>
        <taxon>Chytridiomycetes</taxon>
        <taxon>Synchytriales</taxon>
        <taxon>Synchytriaceae</taxon>
        <taxon>Synchytrium</taxon>
    </lineage>
</organism>
<dbReference type="AlphaFoldDB" id="A0A507CWS2"/>
<evidence type="ECO:0000256" key="1">
    <source>
        <dbReference type="SAM" id="MobiDB-lite"/>
    </source>
</evidence>
<dbReference type="Proteomes" id="UP000320475">
    <property type="component" value="Unassembled WGS sequence"/>
</dbReference>
<dbReference type="VEuPathDB" id="FungiDB:SeMB42_g03570"/>
<reference evidence="2 3" key="1">
    <citation type="journal article" date="2019" name="Sci. Rep.">
        <title>Comparative genomics of chytrid fungi reveal insights into the obligate biotrophic and pathogenic lifestyle of Synchytrium endobioticum.</title>
        <authorList>
            <person name="van de Vossenberg B.T.L.H."/>
            <person name="Warris S."/>
            <person name="Nguyen H.D.T."/>
            <person name="van Gent-Pelzer M.P.E."/>
            <person name="Joly D.L."/>
            <person name="van de Geest H.C."/>
            <person name="Bonants P.J.M."/>
            <person name="Smith D.S."/>
            <person name="Levesque C.A."/>
            <person name="van der Lee T.A.J."/>
        </authorList>
    </citation>
    <scope>NUCLEOTIDE SEQUENCE [LARGE SCALE GENOMIC DNA]</scope>
    <source>
        <strain evidence="2 3">LEV6574</strain>
    </source>
</reference>
<gene>
    <name evidence="2" type="ORF">SeLEV6574_g05128</name>
</gene>
<feature type="region of interest" description="Disordered" evidence="1">
    <location>
        <begin position="24"/>
        <end position="53"/>
    </location>
</feature>
<feature type="compositionally biased region" description="Polar residues" evidence="1">
    <location>
        <begin position="94"/>
        <end position="117"/>
    </location>
</feature>
<feature type="compositionally biased region" description="Polar residues" evidence="1">
    <location>
        <begin position="24"/>
        <end position="42"/>
    </location>
</feature>
<name>A0A507CWS2_9FUNG</name>
<accession>A0A507CWS2</accession>
<comment type="caution">
    <text evidence="2">The sequence shown here is derived from an EMBL/GenBank/DDBJ whole genome shotgun (WGS) entry which is preliminary data.</text>
</comment>
<evidence type="ECO:0000313" key="2">
    <source>
        <dbReference type="EMBL" id="TPX43320.1"/>
    </source>
</evidence>
<dbReference type="EMBL" id="QEAM01000229">
    <property type="protein sequence ID" value="TPX43320.1"/>
    <property type="molecule type" value="Genomic_DNA"/>
</dbReference>
<evidence type="ECO:0000313" key="3">
    <source>
        <dbReference type="Proteomes" id="UP000320475"/>
    </source>
</evidence>
<feature type="region of interest" description="Disordered" evidence="1">
    <location>
        <begin position="91"/>
        <end position="123"/>
    </location>
</feature>
<sequence length="123" mass="13379">MGSRKYINAYKNLSSRIVRCTTNQATDQASANTGKPSSTESQYLPVHQPPRSTGDIVNLTFETIRTQTLNLKTIQGANGESSVIAMMSVKTPAKMSNNKPKNPSSTVTSWTQLSSEVGQELSR</sequence>
<proteinExistence type="predicted"/>